<keyword evidence="4" id="KW-0862">Zinc</keyword>
<dbReference type="InterPro" id="IPR013783">
    <property type="entry name" value="Ig-like_fold"/>
</dbReference>
<evidence type="ECO:0000313" key="8">
    <source>
        <dbReference type="Proteomes" id="UP000263900"/>
    </source>
</evidence>
<evidence type="ECO:0000256" key="4">
    <source>
        <dbReference type="ARBA" id="ARBA00022833"/>
    </source>
</evidence>
<feature type="domain" description="IPT/TIG" evidence="6">
    <location>
        <begin position="201"/>
        <end position="297"/>
    </location>
</feature>
<protein>
    <recommendedName>
        <fullName evidence="9">IPT/TIG domain-containing protein</fullName>
    </recommendedName>
</protein>
<dbReference type="AlphaFoldDB" id="A0A3B7MNB1"/>
<dbReference type="OrthoDB" id="903882at2"/>
<dbReference type="GO" id="GO:0004222">
    <property type="term" value="F:metalloendopeptidase activity"/>
    <property type="evidence" value="ECO:0007669"/>
    <property type="project" value="InterPro"/>
</dbReference>
<dbReference type="GO" id="GO:0031012">
    <property type="term" value="C:extracellular matrix"/>
    <property type="evidence" value="ECO:0007669"/>
    <property type="project" value="InterPro"/>
</dbReference>
<dbReference type="InterPro" id="IPR014756">
    <property type="entry name" value="Ig_E-set"/>
</dbReference>
<dbReference type="GO" id="GO:0006508">
    <property type="term" value="P:proteolysis"/>
    <property type="evidence" value="ECO:0007669"/>
    <property type="project" value="UniProtKB-KW"/>
</dbReference>
<evidence type="ECO:0000259" key="6">
    <source>
        <dbReference type="Pfam" id="PF01833"/>
    </source>
</evidence>
<feature type="domain" description="Peptidase M10 metallopeptidase" evidence="5">
    <location>
        <begin position="421"/>
        <end position="474"/>
    </location>
</feature>
<dbReference type="Gene3D" id="2.60.40.10">
    <property type="entry name" value="Immunoglobulins"/>
    <property type="match status" value="1"/>
</dbReference>
<evidence type="ECO:0008006" key="9">
    <source>
        <dbReference type="Google" id="ProtNLM"/>
    </source>
</evidence>
<dbReference type="CDD" id="cd00603">
    <property type="entry name" value="IPT_PCSR"/>
    <property type="match status" value="1"/>
</dbReference>
<keyword evidence="8" id="KW-1185">Reference proteome</keyword>
<keyword evidence="2" id="KW-0479">Metal-binding</keyword>
<evidence type="ECO:0000313" key="7">
    <source>
        <dbReference type="EMBL" id="AXY75628.1"/>
    </source>
</evidence>
<evidence type="ECO:0000256" key="1">
    <source>
        <dbReference type="ARBA" id="ARBA00022670"/>
    </source>
</evidence>
<keyword evidence="1" id="KW-0645">Protease</keyword>
<evidence type="ECO:0000259" key="5">
    <source>
        <dbReference type="Pfam" id="PF00413"/>
    </source>
</evidence>
<gene>
    <name evidence="7" type="ORF">D3H65_17320</name>
</gene>
<dbReference type="Pfam" id="PF00413">
    <property type="entry name" value="Peptidase_M10"/>
    <property type="match status" value="1"/>
</dbReference>
<evidence type="ECO:0000256" key="2">
    <source>
        <dbReference type="ARBA" id="ARBA00022723"/>
    </source>
</evidence>
<proteinExistence type="predicted"/>
<dbReference type="EMBL" id="CP032157">
    <property type="protein sequence ID" value="AXY75628.1"/>
    <property type="molecule type" value="Genomic_DNA"/>
</dbReference>
<dbReference type="GO" id="GO:0008270">
    <property type="term" value="F:zinc ion binding"/>
    <property type="evidence" value="ECO:0007669"/>
    <property type="project" value="InterPro"/>
</dbReference>
<dbReference type="KEGG" id="pseg:D3H65_17320"/>
<name>A0A3B7MNB1_9BACT</name>
<dbReference type="RefSeq" id="WP_119051509.1">
    <property type="nucleotide sequence ID" value="NZ_CP032157.1"/>
</dbReference>
<dbReference type="SUPFAM" id="SSF81296">
    <property type="entry name" value="E set domains"/>
    <property type="match status" value="1"/>
</dbReference>
<keyword evidence="3" id="KW-0378">Hydrolase</keyword>
<dbReference type="SUPFAM" id="SSF55486">
    <property type="entry name" value="Metalloproteases ('zincins'), catalytic domain"/>
    <property type="match status" value="1"/>
</dbReference>
<accession>A0A3B7MNB1</accession>
<sequence length="881" mass="93647">MKNHLLPAFILGILFLGLQPDLSANELFPVPLTQRVNNSILIAEGKVIAQTSYQEPGNAKGNIYTSNLIQVYRTFKGQLQGEQIEIITEGGTVGRLKQVHSSTLTLSIGETGVFFCMTPRTGISGRRALNGNTYMVYSSLQGFIAYDDKTNSAADPFTRYNRITEAGQTIRQLTGYEKQISTLPAATTHKEVETMGTLATPVITSCSPLSIPAGTDAVLTITGSNFGIAQGTGFVEFRSANSSNPAVLVQPLPTDYVSWTDTEIKVKVPSTTITGPSAGTGTIKVTNSDPASATSTDVVTIPYAYSNIPDGTLPATTSEIPTHVDLEGTGGYTFQMETSFAANIPAKNAFLRAMKTWTCNTRMNWTLGANTTVNTVASEGVNVVRFDIGSELPAGVLGRCTSWYGGCGAASPFVWIVAEIDMVFDDARPWQYGPAAAAPGEIDFESVAVHELGHGQQLNHIISPGAVMHFAIAAGVTSRVLGAGDITGGNVVTARGFLNFGCAPAMTPGDPSVLSTPAGTAGGAQVCLNSAVSGGGTTYSDANCNIIARIVPSGALPVSGIINVCTKYESGVPAFNSQAYCERHYDIIPASGAATATATITLYYTQAEFTAYNAANGVFPDLPTGPADAAGKANLRITQYHGTSGTGLPDTYSGAKELIDPADANIVWNATVSRWEVTFNVTGFSGFFVHTGSFALPLRLLEFSGTISGNSNVLRWATTAEQQSAYFDIQRSSDGVNFSTVGQVTAAGSHAGTNNYQYIDNVSNHAQPTYYYRLKMVDNNAQFTYSSMVKLKRSNQELFVKVLQNPFRQQLLIDVTSPKLQECVLTLTDMNGRNILQRTVVLQNGNTIIDVPGVQKAGTGAHVLTVVTTTDKRVFKVMKQP</sequence>
<dbReference type="Gene3D" id="3.40.390.10">
    <property type="entry name" value="Collagenase (Catalytic Domain)"/>
    <property type="match status" value="1"/>
</dbReference>
<evidence type="ECO:0000256" key="3">
    <source>
        <dbReference type="ARBA" id="ARBA00022801"/>
    </source>
</evidence>
<dbReference type="InterPro" id="IPR001818">
    <property type="entry name" value="Pept_M10_metallopeptidase"/>
</dbReference>
<dbReference type="Pfam" id="PF01833">
    <property type="entry name" value="TIG"/>
    <property type="match status" value="1"/>
</dbReference>
<dbReference type="InterPro" id="IPR024079">
    <property type="entry name" value="MetalloPept_cat_dom_sf"/>
</dbReference>
<reference evidence="7 8" key="1">
    <citation type="submission" date="2018-09" db="EMBL/GenBank/DDBJ databases">
        <title>Genome sequencing of strain 6GH32-13.</title>
        <authorList>
            <person name="Weon H.-Y."/>
            <person name="Heo J."/>
            <person name="Kwon S.-W."/>
        </authorList>
    </citation>
    <scope>NUCLEOTIDE SEQUENCE [LARGE SCALE GENOMIC DNA]</scope>
    <source>
        <strain evidence="7 8">5GH32-13</strain>
    </source>
</reference>
<organism evidence="7 8">
    <name type="scientific">Paraflavitalea soli</name>
    <dbReference type="NCBI Taxonomy" id="2315862"/>
    <lineage>
        <taxon>Bacteria</taxon>
        <taxon>Pseudomonadati</taxon>
        <taxon>Bacteroidota</taxon>
        <taxon>Chitinophagia</taxon>
        <taxon>Chitinophagales</taxon>
        <taxon>Chitinophagaceae</taxon>
        <taxon>Paraflavitalea</taxon>
    </lineage>
</organism>
<dbReference type="Proteomes" id="UP000263900">
    <property type="component" value="Chromosome"/>
</dbReference>
<dbReference type="InterPro" id="IPR002909">
    <property type="entry name" value="IPT_dom"/>
</dbReference>